<dbReference type="Proteomes" id="UP001430953">
    <property type="component" value="Unassembled WGS sequence"/>
</dbReference>
<proteinExistence type="predicted"/>
<protein>
    <submittedName>
        <fullName evidence="1">Uncharacterized protein</fullName>
    </submittedName>
</protein>
<evidence type="ECO:0000313" key="1">
    <source>
        <dbReference type="EMBL" id="KAL0099455.1"/>
    </source>
</evidence>
<dbReference type="EMBL" id="JADYXP020000028">
    <property type="protein sequence ID" value="KAL0099455.1"/>
    <property type="molecule type" value="Genomic_DNA"/>
</dbReference>
<reference evidence="1 2" key="1">
    <citation type="submission" date="2023-03" db="EMBL/GenBank/DDBJ databases">
        <title>High recombination rates correlate with genetic variation in Cardiocondyla obscurior ants.</title>
        <authorList>
            <person name="Errbii M."/>
        </authorList>
    </citation>
    <scope>NUCLEOTIDE SEQUENCE [LARGE SCALE GENOMIC DNA]</scope>
    <source>
        <strain evidence="1">Alpha-2009</strain>
        <tissue evidence="1">Whole body</tissue>
    </source>
</reference>
<sequence length="68" mass="7729">MKVRGITSGGDHDTIFIHRRHYVNHDRDAVNFRTHSPLCAPLTCRYAIRDDGLTSAQRTRCDRTDSGS</sequence>
<organism evidence="1 2">
    <name type="scientific">Cardiocondyla obscurior</name>
    <dbReference type="NCBI Taxonomy" id="286306"/>
    <lineage>
        <taxon>Eukaryota</taxon>
        <taxon>Metazoa</taxon>
        <taxon>Ecdysozoa</taxon>
        <taxon>Arthropoda</taxon>
        <taxon>Hexapoda</taxon>
        <taxon>Insecta</taxon>
        <taxon>Pterygota</taxon>
        <taxon>Neoptera</taxon>
        <taxon>Endopterygota</taxon>
        <taxon>Hymenoptera</taxon>
        <taxon>Apocrita</taxon>
        <taxon>Aculeata</taxon>
        <taxon>Formicoidea</taxon>
        <taxon>Formicidae</taxon>
        <taxon>Myrmicinae</taxon>
        <taxon>Cardiocondyla</taxon>
    </lineage>
</organism>
<accession>A0AAW2E924</accession>
<keyword evidence="2" id="KW-1185">Reference proteome</keyword>
<dbReference type="AlphaFoldDB" id="A0AAW2E924"/>
<evidence type="ECO:0000313" key="2">
    <source>
        <dbReference type="Proteomes" id="UP001430953"/>
    </source>
</evidence>
<name>A0AAW2E924_9HYME</name>
<gene>
    <name evidence="1" type="ORF">PUN28_020168</name>
</gene>
<comment type="caution">
    <text evidence="1">The sequence shown here is derived from an EMBL/GenBank/DDBJ whole genome shotgun (WGS) entry which is preliminary data.</text>
</comment>